<organism evidence="2 3">
    <name type="scientific">Candolleomyces eurysporus</name>
    <dbReference type="NCBI Taxonomy" id="2828524"/>
    <lineage>
        <taxon>Eukaryota</taxon>
        <taxon>Fungi</taxon>
        <taxon>Dikarya</taxon>
        <taxon>Basidiomycota</taxon>
        <taxon>Agaricomycotina</taxon>
        <taxon>Agaricomycetes</taxon>
        <taxon>Agaricomycetidae</taxon>
        <taxon>Agaricales</taxon>
        <taxon>Agaricineae</taxon>
        <taxon>Psathyrellaceae</taxon>
        <taxon>Candolleomyces</taxon>
    </lineage>
</organism>
<feature type="compositionally biased region" description="Acidic residues" evidence="1">
    <location>
        <begin position="70"/>
        <end position="90"/>
    </location>
</feature>
<comment type="caution">
    <text evidence="2">The sequence shown here is derived from an EMBL/GenBank/DDBJ whole genome shotgun (WGS) entry which is preliminary data.</text>
</comment>
<proteinExistence type="predicted"/>
<feature type="region of interest" description="Disordered" evidence="1">
    <location>
        <begin position="1"/>
        <end position="90"/>
    </location>
</feature>
<keyword evidence="3" id="KW-1185">Reference proteome</keyword>
<accession>A0A9W8JL19</accession>
<reference evidence="2" key="1">
    <citation type="submission" date="2022-06" db="EMBL/GenBank/DDBJ databases">
        <title>Genome Sequence of Candolleomyces eurysporus.</title>
        <authorList>
            <person name="Buettner E."/>
        </authorList>
    </citation>
    <scope>NUCLEOTIDE SEQUENCE</scope>
    <source>
        <strain evidence="2">VTCC 930004</strain>
    </source>
</reference>
<dbReference type="Proteomes" id="UP001140091">
    <property type="component" value="Unassembled WGS sequence"/>
</dbReference>
<dbReference type="AlphaFoldDB" id="A0A9W8JL19"/>
<name>A0A9W8JL19_9AGAR</name>
<feature type="compositionally biased region" description="Polar residues" evidence="1">
    <location>
        <begin position="48"/>
        <end position="62"/>
    </location>
</feature>
<gene>
    <name evidence="2" type="ORF">H1R20_g1075</name>
</gene>
<dbReference type="EMBL" id="JANBPK010000208">
    <property type="protein sequence ID" value="KAJ2936019.1"/>
    <property type="molecule type" value="Genomic_DNA"/>
</dbReference>
<evidence type="ECO:0000313" key="2">
    <source>
        <dbReference type="EMBL" id="KAJ2936019.1"/>
    </source>
</evidence>
<evidence type="ECO:0000256" key="1">
    <source>
        <dbReference type="SAM" id="MobiDB-lite"/>
    </source>
</evidence>
<sequence length="90" mass="9980">MDDTLDRIAMENAAAPNRDEEDNEDEDGGVHEQHHATRHQGQIPLPSQGYSTDSNSMYTNPPGTCKDEYSENNEDDEDEPGEDEDEGGRG</sequence>
<protein>
    <submittedName>
        <fullName evidence="2">Uncharacterized protein</fullName>
    </submittedName>
</protein>
<feature type="non-terminal residue" evidence="2">
    <location>
        <position position="90"/>
    </location>
</feature>
<evidence type="ECO:0000313" key="3">
    <source>
        <dbReference type="Proteomes" id="UP001140091"/>
    </source>
</evidence>